<feature type="transmembrane region" description="Helical" evidence="7">
    <location>
        <begin position="276"/>
        <end position="296"/>
    </location>
</feature>
<dbReference type="EMBL" id="CP034209">
    <property type="protein sequence ID" value="QBZ64365.1"/>
    <property type="molecule type" value="Genomic_DNA"/>
</dbReference>
<dbReference type="Proteomes" id="UP000294847">
    <property type="component" value="Chromosome 6"/>
</dbReference>
<keyword evidence="4 7" id="KW-0472">Membrane</keyword>
<dbReference type="AlphaFoldDB" id="A0A4P7NPR2"/>
<evidence type="ECO:0000256" key="3">
    <source>
        <dbReference type="ARBA" id="ARBA00022989"/>
    </source>
</evidence>
<dbReference type="VEuPathDB" id="FungiDB:M_BR32_EuGene_00126151"/>
<proteinExistence type="inferred from homology"/>
<feature type="transmembrane region" description="Helical" evidence="7">
    <location>
        <begin position="78"/>
        <end position="100"/>
    </location>
</feature>
<comment type="similarity">
    <text evidence="5">Belongs to the SAT4 family.</text>
</comment>
<organism evidence="9 10">
    <name type="scientific">Pyricularia oryzae</name>
    <name type="common">Rice blast fungus</name>
    <name type="synonym">Magnaporthe oryzae</name>
    <dbReference type="NCBI Taxonomy" id="318829"/>
    <lineage>
        <taxon>Eukaryota</taxon>
        <taxon>Fungi</taxon>
        <taxon>Dikarya</taxon>
        <taxon>Ascomycota</taxon>
        <taxon>Pezizomycotina</taxon>
        <taxon>Sordariomycetes</taxon>
        <taxon>Sordariomycetidae</taxon>
        <taxon>Magnaporthales</taxon>
        <taxon>Pyriculariaceae</taxon>
        <taxon>Pyricularia</taxon>
    </lineage>
</organism>
<evidence type="ECO:0000256" key="1">
    <source>
        <dbReference type="ARBA" id="ARBA00004141"/>
    </source>
</evidence>
<evidence type="ECO:0000313" key="9">
    <source>
        <dbReference type="EMBL" id="QBZ64365.1"/>
    </source>
</evidence>
<feature type="transmembrane region" description="Helical" evidence="7">
    <location>
        <begin position="154"/>
        <end position="180"/>
    </location>
</feature>
<sequence>MSGAKNPIPFLPKDQQELILSGPALAPPNGTVSNFENPPNQNALAIGVMSTCVAVASLCLFIRAYLAILARRVTIAEGMIVVGYGCYVGWSYCCFEMVYLPGLFVHQWDVVMRDMIPLVYNVYIAGVLYSVVLPCLKIAILLEWMEMFTVTRNVFWWICVFLIFLQTTFSIVIIVMLNLVCIPNASIYNLTVAGECNLDKHAMELASASLHLFTDVVMLFLPQKVIWGLNMSVKKKLGVAGVFGLGVLAVISAINRVAVTVTYAGAADVTYTLGPVVFWAFAEMTCGFVISCLPAAPKLVREHRVFHRIKAKLGMKLTTARSGASGSNLSRGTTLNNTQQGTAPGSSAGGAKAWRKLDDESHQLDNMTKSDSTEYLQREAKSEFATPDNVIRATTVTVKKEVAVEEDLERGPHSLPYGADPIADSANFVSSAWHDAPQGRGGKKIYYGNAK</sequence>
<evidence type="ECO:0000256" key="5">
    <source>
        <dbReference type="ARBA" id="ARBA00038359"/>
    </source>
</evidence>
<keyword evidence="3 7" id="KW-1133">Transmembrane helix</keyword>
<evidence type="ECO:0000256" key="2">
    <source>
        <dbReference type="ARBA" id="ARBA00022692"/>
    </source>
</evidence>
<dbReference type="PANTHER" id="PTHR33048:SF158">
    <property type="entry name" value="MEMBRANE PROTEIN PTH11-LIKE, PUTATIVE-RELATED"/>
    <property type="match status" value="1"/>
</dbReference>
<accession>A0A4P7NPR2</accession>
<feature type="transmembrane region" description="Helical" evidence="7">
    <location>
        <begin position="43"/>
        <end position="66"/>
    </location>
</feature>
<feature type="transmembrane region" description="Helical" evidence="7">
    <location>
        <begin position="208"/>
        <end position="227"/>
    </location>
</feature>
<feature type="compositionally biased region" description="Polar residues" evidence="6">
    <location>
        <begin position="321"/>
        <end position="345"/>
    </location>
</feature>
<evidence type="ECO:0000256" key="6">
    <source>
        <dbReference type="SAM" id="MobiDB-lite"/>
    </source>
</evidence>
<evidence type="ECO:0000259" key="8">
    <source>
        <dbReference type="Pfam" id="PF20684"/>
    </source>
</evidence>
<dbReference type="InterPro" id="IPR052337">
    <property type="entry name" value="SAT4-like"/>
</dbReference>
<keyword evidence="2 7" id="KW-0812">Transmembrane</keyword>
<feature type="domain" description="Rhodopsin" evidence="8">
    <location>
        <begin position="70"/>
        <end position="301"/>
    </location>
</feature>
<evidence type="ECO:0000256" key="4">
    <source>
        <dbReference type="ARBA" id="ARBA00023136"/>
    </source>
</evidence>
<dbReference type="Pfam" id="PF20684">
    <property type="entry name" value="Fung_rhodopsin"/>
    <property type="match status" value="1"/>
</dbReference>
<comment type="subcellular location">
    <subcellularLocation>
        <location evidence="1">Membrane</location>
        <topology evidence="1">Multi-pass membrane protein</topology>
    </subcellularLocation>
</comment>
<protein>
    <recommendedName>
        <fullName evidence="8">Rhodopsin domain-containing protein</fullName>
    </recommendedName>
</protein>
<feature type="transmembrane region" description="Helical" evidence="7">
    <location>
        <begin position="120"/>
        <end position="142"/>
    </location>
</feature>
<evidence type="ECO:0000313" key="10">
    <source>
        <dbReference type="Proteomes" id="UP000294847"/>
    </source>
</evidence>
<feature type="transmembrane region" description="Helical" evidence="7">
    <location>
        <begin position="239"/>
        <end position="264"/>
    </location>
</feature>
<gene>
    <name evidence="9" type="ORF">PoMZ_06061</name>
</gene>
<dbReference type="PANTHER" id="PTHR33048">
    <property type="entry name" value="PTH11-LIKE INTEGRAL MEMBRANE PROTEIN (AFU_ORTHOLOGUE AFUA_5G11245)"/>
    <property type="match status" value="1"/>
</dbReference>
<reference evidence="9 10" key="1">
    <citation type="journal article" date="2019" name="Mol. Biol. Evol.">
        <title>Blast fungal genomes show frequent chromosomal changes, gene gains and losses, and effector gene turnover.</title>
        <authorList>
            <person name="Gomez Luciano L.B."/>
            <person name="Jason Tsai I."/>
            <person name="Chuma I."/>
            <person name="Tosa Y."/>
            <person name="Chen Y.H."/>
            <person name="Li J.Y."/>
            <person name="Li M.Y."/>
            <person name="Jade Lu M.Y."/>
            <person name="Nakayashiki H."/>
            <person name="Li W.H."/>
        </authorList>
    </citation>
    <scope>NUCLEOTIDE SEQUENCE [LARGE SCALE GENOMIC DNA]</scope>
    <source>
        <strain evidence="9">MZ5-1-6</strain>
    </source>
</reference>
<dbReference type="InterPro" id="IPR049326">
    <property type="entry name" value="Rhodopsin_dom_fungi"/>
</dbReference>
<dbReference type="GO" id="GO:0016020">
    <property type="term" value="C:membrane"/>
    <property type="evidence" value="ECO:0007669"/>
    <property type="project" value="UniProtKB-SubCell"/>
</dbReference>
<feature type="region of interest" description="Disordered" evidence="6">
    <location>
        <begin position="321"/>
        <end position="354"/>
    </location>
</feature>
<evidence type="ECO:0000256" key="7">
    <source>
        <dbReference type="SAM" id="Phobius"/>
    </source>
</evidence>
<name>A0A4P7NPR2_PYROR</name>